<sequence length="67" mass="7749">MRKEFSSLTETLSNIDYMISRVPYYIDGMGGLSNYNGDALAVIDRGTNYEEITYHHLLKIMNLTNRK</sequence>
<dbReference type="EMBL" id="JBHUHQ010000041">
    <property type="protein sequence ID" value="MFD2046642.1"/>
    <property type="molecule type" value="Genomic_DNA"/>
</dbReference>
<protein>
    <submittedName>
        <fullName evidence="1">Uncharacterized protein</fullName>
    </submittedName>
</protein>
<reference evidence="2" key="1">
    <citation type="journal article" date="2019" name="Int. J. Syst. Evol. Microbiol.">
        <title>The Global Catalogue of Microorganisms (GCM) 10K type strain sequencing project: providing services to taxonomists for standard genome sequencing and annotation.</title>
        <authorList>
            <consortium name="The Broad Institute Genomics Platform"/>
            <consortium name="The Broad Institute Genome Sequencing Center for Infectious Disease"/>
            <person name="Wu L."/>
            <person name="Ma J."/>
        </authorList>
    </citation>
    <scope>NUCLEOTIDE SEQUENCE [LARGE SCALE GENOMIC DNA]</scope>
    <source>
        <strain evidence="2">R28</strain>
    </source>
</reference>
<comment type="caution">
    <text evidence="1">The sequence shown here is derived from an EMBL/GenBank/DDBJ whole genome shotgun (WGS) entry which is preliminary data.</text>
</comment>
<name>A0ABW4W519_9BACI</name>
<dbReference type="Proteomes" id="UP001597383">
    <property type="component" value="Unassembled WGS sequence"/>
</dbReference>
<evidence type="ECO:0000313" key="2">
    <source>
        <dbReference type="Proteomes" id="UP001597383"/>
    </source>
</evidence>
<gene>
    <name evidence="1" type="ORF">ACFSJF_20455</name>
</gene>
<dbReference type="RefSeq" id="WP_377558693.1">
    <property type="nucleotide sequence ID" value="NZ_JBHUMI010000046.1"/>
</dbReference>
<accession>A0ABW4W519</accession>
<evidence type="ECO:0000313" key="1">
    <source>
        <dbReference type="EMBL" id="MFD2046642.1"/>
    </source>
</evidence>
<proteinExistence type="predicted"/>
<keyword evidence="2" id="KW-1185">Reference proteome</keyword>
<organism evidence="1 2">
    <name type="scientific">Ornithinibacillus salinisoli</name>
    <dbReference type="NCBI Taxonomy" id="1848459"/>
    <lineage>
        <taxon>Bacteria</taxon>
        <taxon>Bacillati</taxon>
        <taxon>Bacillota</taxon>
        <taxon>Bacilli</taxon>
        <taxon>Bacillales</taxon>
        <taxon>Bacillaceae</taxon>
        <taxon>Ornithinibacillus</taxon>
    </lineage>
</organism>